<proteinExistence type="predicted"/>
<protein>
    <submittedName>
        <fullName evidence="2">G-protein coupled receptors family 1 profile domain-containing protein</fullName>
    </submittedName>
</protein>
<dbReference type="Proteomes" id="UP000887576">
    <property type="component" value="Unplaced"/>
</dbReference>
<accession>A0AC34RCP3</accession>
<sequence length="388" mass="44326">MPFMEGFQITIAIIFIFITIIGLTGNIIVLFAIALNKSLHDSTNILIANLALADLLFLTLCPPISAYVYLFGWDFSETLCYITVSLQYLTCYVSVWTLVLLAYDRYLSISCPTRPISIRRGHTVFYACGALWIVAFLVNLPQMRNVGVLAFEHKGKATMVCVDSLTIALEDATVFDARSFYWVFNGLAYLLPLLLSIIFYFLLVKLLWKQKLVQSKSSQRMKRHATRMVFAVILTFGICWLPQNIRFFLRGLNYPNLSFWEYNTKFLITFQSTAQVLAYANSCTNPILYGVLSERFRNGLKMTVQKVFCCVDKHSLLMKRRHSFSLATTIGRKTSYSTSRMTSPDEIKKQLKEKESSYSMLLQPPSTISYQTTIYTDSSTVDDDQVIL</sequence>
<reference evidence="2" key="1">
    <citation type="submission" date="2022-11" db="UniProtKB">
        <authorList>
            <consortium name="WormBaseParasite"/>
        </authorList>
    </citation>
    <scope>IDENTIFICATION</scope>
</reference>
<evidence type="ECO:0000313" key="2">
    <source>
        <dbReference type="WBParaSite" id="JU765_v2.g5523.t1"/>
    </source>
</evidence>
<evidence type="ECO:0000313" key="1">
    <source>
        <dbReference type="Proteomes" id="UP000887576"/>
    </source>
</evidence>
<name>A0AC34RCP3_9BILA</name>
<organism evidence="1 2">
    <name type="scientific">Panagrolaimus sp. JU765</name>
    <dbReference type="NCBI Taxonomy" id="591449"/>
    <lineage>
        <taxon>Eukaryota</taxon>
        <taxon>Metazoa</taxon>
        <taxon>Ecdysozoa</taxon>
        <taxon>Nematoda</taxon>
        <taxon>Chromadorea</taxon>
        <taxon>Rhabditida</taxon>
        <taxon>Tylenchina</taxon>
        <taxon>Panagrolaimomorpha</taxon>
        <taxon>Panagrolaimoidea</taxon>
        <taxon>Panagrolaimidae</taxon>
        <taxon>Panagrolaimus</taxon>
    </lineage>
</organism>
<dbReference type="WBParaSite" id="JU765_v2.g5523.t1">
    <property type="protein sequence ID" value="JU765_v2.g5523.t1"/>
    <property type="gene ID" value="JU765_v2.g5523"/>
</dbReference>